<dbReference type="KEGG" id="acab:QRX50_05800"/>
<dbReference type="InterPro" id="IPR036388">
    <property type="entry name" value="WH-like_DNA-bd_sf"/>
</dbReference>
<dbReference type="Gene3D" id="1.10.10.10">
    <property type="entry name" value="Winged helix-like DNA-binding domain superfamily/Winged helix DNA-binding domain"/>
    <property type="match status" value="1"/>
</dbReference>
<dbReference type="PANTHER" id="PTHR33154">
    <property type="entry name" value="TRANSCRIPTIONAL REGULATOR, ARSR FAMILY"/>
    <property type="match status" value="1"/>
</dbReference>
<proteinExistence type="inferred from homology"/>
<dbReference type="InterPro" id="IPR013538">
    <property type="entry name" value="ASHA1/2-like_C"/>
</dbReference>
<comment type="similarity">
    <text evidence="1">Belongs to the AHA1 family.</text>
</comment>
<organism evidence="6 7">
    <name type="scientific">Amycolatopsis carbonis</name>
    <dbReference type="NCBI Taxonomy" id="715471"/>
    <lineage>
        <taxon>Bacteria</taxon>
        <taxon>Bacillati</taxon>
        <taxon>Actinomycetota</taxon>
        <taxon>Actinomycetes</taxon>
        <taxon>Pseudonocardiales</taxon>
        <taxon>Pseudonocardiaceae</taxon>
        <taxon>Amycolatopsis</taxon>
    </lineage>
</organism>
<dbReference type="InterPro" id="IPR023393">
    <property type="entry name" value="START-like_dom_sf"/>
</dbReference>
<dbReference type="PROSITE" id="PS50987">
    <property type="entry name" value="HTH_ARSR_2"/>
    <property type="match status" value="1"/>
</dbReference>
<dbReference type="Gene3D" id="3.30.530.20">
    <property type="match status" value="1"/>
</dbReference>
<dbReference type="SMART" id="SM00418">
    <property type="entry name" value="HTH_ARSR"/>
    <property type="match status" value="1"/>
</dbReference>
<gene>
    <name evidence="6" type="ORF">QRX50_05800</name>
</gene>
<dbReference type="Pfam" id="PF08327">
    <property type="entry name" value="AHSA1"/>
    <property type="match status" value="1"/>
</dbReference>
<dbReference type="SUPFAM" id="SSF55961">
    <property type="entry name" value="Bet v1-like"/>
    <property type="match status" value="1"/>
</dbReference>
<accession>A0A9Y2IIB4</accession>
<dbReference type="CDD" id="cd07814">
    <property type="entry name" value="SRPBCC_CalC_Aha1-like"/>
    <property type="match status" value="1"/>
</dbReference>
<dbReference type="GO" id="GO:0003677">
    <property type="term" value="F:DNA binding"/>
    <property type="evidence" value="ECO:0007669"/>
    <property type="project" value="UniProtKB-KW"/>
</dbReference>
<keyword evidence="4" id="KW-0804">Transcription</keyword>
<keyword evidence="3" id="KW-0238">DNA-binding</keyword>
<evidence type="ECO:0000256" key="1">
    <source>
        <dbReference type="ARBA" id="ARBA00006817"/>
    </source>
</evidence>
<reference evidence="6 7" key="1">
    <citation type="submission" date="2023-06" db="EMBL/GenBank/DDBJ databases">
        <authorList>
            <person name="Oyuntsetseg B."/>
            <person name="Kim S.B."/>
        </authorList>
    </citation>
    <scope>NUCLEOTIDE SEQUENCE [LARGE SCALE GENOMIC DNA]</scope>
    <source>
        <strain evidence="6 7">2-15</strain>
    </source>
</reference>
<feature type="domain" description="HTH arsR-type" evidence="5">
    <location>
        <begin position="1"/>
        <end position="94"/>
    </location>
</feature>
<dbReference type="RefSeq" id="WP_285970929.1">
    <property type="nucleotide sequence ID" value="NZ_CP127294.1"/>
</dbReference>
<dbReference type="InterPro" id="IPR001845">
    <property type="entry name" value="HTH_ArsR_DNA-bd_dom"/>
</dbReference>
<evidence type="ECO:0000313" key="7">
    <source>
        <dbReference type="Proteomes" id="UP001236014"/>
    </source>
</evidence>
<dbReference type="InterPro" id="IPR051081">
    <property type="entry name" value="HTH_MetalResp_TranReg"/>
</dbReference>
<dbReference type="SUPFAM" id="SSF46785">
    <property type="entry name" value="Winged helix' DNA-binding domain"/>
    <property type="match status" value="1"/>
</dbReference>
<evidence type="ECO:0000259" key="5">
    <source>
        <dbReference type="PROSITE" id="PS50987"/>
    </source>
</evidence>
<dbReference type="NCBIfam" id="NF033788">
    <property type="entry name" value="HTH_metalloreg"/>
    <property type="match status" value="1"/>
</dbReference>
<evidence type="ECO:0000256" key="3">
    <source>
        <dbReference type="ARBA" id="ARBA00023125"/>
    </source>
</evidence>
<dbReference type="InterPro" id="IPR011991">
    <property type="entry name" value="ArsR-like_HTH"/>
</dbReference>
<sequence>MNEIAAALGDGARWRIVELLAGRPRSVGELAELTGLRQPQTTKHLQALAKVGVVSVTPLGQRRVYAVDAVPLRAFADRLEVILDKVEAHAGERDVLERYRAAVETETAAADRERWADGREFSFERLVPAPPDVVWRYWVEPAKLADWWAPPAFSVVEVVLDPHPHGEAVVEFRDAEASYRSEGHVQAATENERLVFDLAVLGEASFTTEYDLELDEVAEGTHLRLGLRITDTTVEAAPHIAGIATGWGQVLDNLMDTIKIDTLGAQK</sequence>
<dbReference type="AlphaFoldDB" id="A0A9Y2IIB4"/>
<dbReference type="GO" id="GO:0003700">
    <property type="term" value="F:DNA-binding transcription factor activity"/>
    <property type="evidence" value="ECO:0007669"/>
    <property type="project" value="InterPro"/>
</dbReference>
<protein>
    <submittedName>
        <fullName evidence="6">Metalloregulator ArsR/SmtB family transcription factor</fullName>
    </submittedName>
</protein>
<dbReference type="CDD" id="cd00090">
    <property type="entry name" value="HTH_ARSR"/>
    <property type="match status" value="1"/>
</dbReference>
<keyword evidence="7" id="KW-1185">Reference proteome</keyword>
<dbReference type="Pfam" id="PF01022">
    <property type="entry name" value="HTH_5"/>
    <property type="match status" value="1"/>
</dbReference>
<dbReference type="Proteomes" id="UP001236014">
    <property type="component" value="Chromosome"/>
</dbReference>
<name>A0A9Y2IIB4_9PSEU</name>
<evidence type="ECO:0000313" key="6">
    <source>
        <dbReference type="EMBL" id="WIX80297.1"/>
    </source>
</evidence>
<dbReference type="EMBL" id="CP127294">
    <property type="protein sequence ID" value="WIX80297.1"/>
    <property type="molecule type" value="Genomic_DNA"/>
</dbReference>
<evidence type="ECO:0000256" key="2">
    <source>
        <dbReference type="ARBA" id="ARBA00023015"/>
    </source>
</evidence>
<dbReference type="InterPro" id="IPR036390">
    <property type="entry name" value="WH_DNA-bd_sf"/>
</dbReference>
<dbReference type="PANTHER" id="PTHR33154:SF33">
    <property type="entry name" value="TRANSCRIPTIONAL REPRESSOR SDPR"/>
    <property type="match status" value="1"/>
</dbReference>
<evidence type="ECO:0000256" key="4">
    <source>
        <dbReference type="ARBA" id="ARBA00023163"/>
    </source>
</evidence>
<keyword evidence="2" id="KW-0805">Transcription regulation</keyword>